<name>A0AAW2MGS8_SESRA</name>
<feature type="region of interest" description="Disordered" evidence="1">
    <location>
        <begin position="1"/>
        <end position="30"/>
    </location>
</feature>
<evidence type="ECO:0000313" key="2">
    <source>
        <dbReference type="EMBL" id="KAL0330018.1"/>
    </source>
</evidence>
<dbReference type="GO" id="GO:0061665">
    <property type="term" value="F:SUMO ligase activity"/>
    <property type="evidence" value="ECO:0007669"/>
    <property type="project" value="TreeGrafter"/>
</dbReference>
<feature type="compositionally biased region" description="Gly residues" evidence="1">
    <location>
        <begin position="16"/>
        <end position="26"/>
    </location>
</feature>
<dbReference type="AlphaFoldDB" id="A0AAW2MGS8"/>
<dbReference type="EMBL" id="JACGWJ010000022">
    <property type="protein sequence ID" value="KAL0330018.1"/>
    <property type="molecule type" value="Genomic_DNA"/>
</dbReference>
<evidence type="ECO:0000256" key="1">
    <source>
        <dbReference type="SAM" id="MobiDB-lite"/>
    </source>
</evidence>
<reference evidence="2" key="1">
    <citation type="submission" date="2020-06" db="EMBL/GenBank/DDBJ databases">
        <authorList>
            <person name="Li T."/>
            <person name="Hu X."/>
            <person name="Zhang T."/>
            <person name="Song X."/>
            <person name="Zhang H."/>
            <person name="Dai N."/>
            <person name="Sheng W."/>
            <person name="Hou X."/>
            <person name="Wei L."/>
        </authorList>
    </citation>
    <scope>NUCLEOTIDE SEQUENCE</scope>
    <source>
        <strain evidence="2">G02</strain>
        <tissue evidence="2">Leaf</tissue>
    </source>
</reference>
<organism evidence="2">
    <name type="scientific">Sesamum radiatum</name>
    <name type="common">Black benniseed</name>
    <dbReference type="NCBI Taxonomy" id="300843"/>
    <lineage>
        <taxon>Eukaryota</taxon>
        <taxon>Viridiplantae</taxon>
        <taxon>Streptophyta</taxon>
        <taxon>Embryophyta</taxon>
        <taxon>Tracheophyta</taxon>
        <taxon>Spermatophyta</taxon>
        <taxon>Magnoliopsida</taxon>
        <taxon>eudicotyledons</taxon>
        <taxon>Gunneridae</taxon>
        <taxon>Pentapetalae</taxon>
        <taxon>asterids</taxon>
        <taxon>lamiids</taxon>
        <taxon>Lamiales</taxon>
        <taxon>Pedaliaceae</taxon>
        <taxon>Sesamum</taxon>
    </lineage>
</organism>
<reference evidence="2" key="2">
    <citation type="journal article" date="2024" name="Plant">
        <title>Genomic evolution and insights into agronomic trait innovations of Sesamum species.</title>
        <authorList>
            <person name="Miao H."/>
            <person name="Wang L."/>
            <person name="Qu L."/>
            <person name="Liu H."/>
            <person name="Sun Y."/>
            <person name="Le M."/>
            <person name="Wang Q."/>
            <person name="Wei S."/>
            <person name="Zheng Y."/>
            <person name="Lin W."/>
            <person name="Duan Y."/>
            <person name="Cao H."/>
            <person name="Xiong S."/>
            <person name="Wang X."/>
            <person name="Wei L."/>
            <person name="Li C."/>
            <person name="Ma Q."/>
            <person name="Ju M."/>
            <person name="Zhao R."/>
            <person name="Li G."/>
            <person name="Mu C."/>
            <person name="Tian Q."/>
            <person name="Mei H."/>
            <person name="Zhang T."/>
            <person name="Gao T."/>
            <person name="Zhang H."/>
        </authorList>
    </citation>
    <scope>NUCLEOTIDE SEQUENCE</scope>
    <source>
        <strain evidence="2">G02</strain>
    </source>
</reference>
<keyword evidence="2" id="KW-0436">Ligase</keyword>
<dbReference type="GO" id="GO:0016925">
    <property type="term" value="P:protein sumoylation"/>
    <property type="evidence" value="ECO:0007669"/>
    <property type="project" value="TreeGrafter"/>
</dbReference>
<dbReference type="PANTHER" id="PTHR10782">
    <property type="entry name" value="ZINC FINGER MIZ DOMAIN-CONTAINING PROTEIN"/>
    <property type="match status" value="1"/>
</dbReference>
<gene>
    <name evidence="2" type="ORF">Sradi_4988500</name>
</gene>
<protein>
    <submittedName>
        <fullName evidence="2">E4 SUMO-protein ligase PIAL2</fullName>
    </submittedName>
</protein>
<sequence>MAGRGVTQATVPGVASSGGGGGGRGGEASPNNGINASHVNSFRISAVIDCLALHVRSHLKGDAVEFLNLCLSLARLLVARYSTALWLEYGYMELPALEFHWMLNACQSGWFSDRDSEELINLTKEPGFDAYVSDFQISKNLKSSPGDKIRLFVAQTASIETSSCLISPPKVNFLLNGKAVEKRSSLFMDTGPQIPTAVTHFLKYGSNLLQAVGEFNGNYLVVVAIMNEMPNADSNALQDYEQHAPSTVDSGAPWKKYITTGAQILSLFLLQRT</sequence>
<dbReference type="PANTHER" id="PTHR10782:SF4">
    <property type="entry name" value="TONALLI, ISOFORM E"/>
    <property type="match status" value="1"/>
</dbReference>
<dbReference type="GO" id="GO:0016874">
    <property type="term" value="F:ligase activity"/>
    <property type="evidence" value="ECO:0007669"/>
    <property type="project" value="UniProtKB-KW"/>
</dbReference>
<comment type="caution">
    <text evidence="2">The sequence shown here is derived from an EMBL/GenBank/DDBJ whole genome shotgun (WGS) entry which is preliminary data.</text>
</comment>
<proteinExistence type="predicted"/>
<accession>A0AAW2MGS8</accession>
<dbReference type="GO" id="GO:0000785">
    <property type="term" value="C:chromatin"/>
    <property type="evidence" value="ECO:0007669"/>
    <property type="project" value="TreeGrafter"/>
</dbReference>